<keyword evidence="1" id="KW-0175">Coiled coil</keyword>
<keyword evidence="2" id="KW-0812">Transmembrane</keyword>
<reference evidence="3" key="1">
    <citation type="journal article" date="2021" name="Proc. Natl. Acad. Sci. U.S.A.">
        <title>A Catalog of Tens of Thousands of Viruses from Human Metagenomes Reveals Hidden Associations with Chronic Diseases.</title>
        <authorList>
            <person name="Tisza M.J."/>
            <person name="Buck C.B."/>
        </authorList>
    </citation>
    <scope>NUCLEOTIDE SEQUENCE</scope>
    <source>
        <strain evidence="3">CtVsq1</strain>
    </source>
</reference>
<protein>
    <submittedName>
        <fullName evidence="3">Type II secretion system, protein M</fullName>
    </submittedName>
</protein>
<proteinExistence type="predicted"/>
<keyword evidence="2" id="KW-1133">Transmembrane helix</keyword>
<feature type="coiled-coil region" evidence="1">
    <location>
        <begin position="32"/>
        <end position="59"/>
    </location>
</feature>
<feature type="transmembrane region" description="Helical" evidence="2">
    <location>
        <begin position="12"/>
        <end position="30"/>
    </location>
</feature>
<name>A0A8S5LJR5_9CAUD</name>
<keyword evidence="2" id="KW-0472">Membrane</keyword>
<organism evidence="3">
    <name type="scientific">Siphoviridae sp. ctVsq1</name>
    <dbReference type="NCBI Taxonomy" id="2827577"/>
    <lineage>
        <taxon>Viruses</taxon>
        <taxon>Duplodnaviria</taxon>
        <taxon>Heunggongvirae</taxon>
        <taxon>Uroviricota</taxon>
        <taxon>Caudoviricetes</taxon>
    </lineage>
</organism>
<dbReference type="EMBL" id="BK015863">
    <property type="protein sequence ID" value="DAD70349.1"/>
    <property type="molecule type" value="Genomic_DNA"/>
</dbReference>
<accession>A0A8S5LJR5</accession>
<evidence type="ECO:0000256" key="2">
    <source>
        <dbReference type="SAM" id="Phobius"/>
    </source>
</evidence>
<evidence type="ECO:0000313" key="3">
    <source>
        <dbReference type="EMBL" id="DAD70349.1"/>
    </source>
</evidence>
<evidence type="ECO:0000256" key="1">
    <source>
        <dbReference type="SAM" id="Coils"/>
    </source>
</evidence>
<sequence length="93" mass="10544">MMSLDNVKRVCVNIAFVFVVLFGVCINLNARVRVLETSNSELQQTIRTQKDELEKAKEKNVMQDVIINKLNNDYNSRMAQQLQEIADENGVGG</sequence>